<dbReference type="InterPro" id="IPR000818">
    <property type="entry name" value="TEA/ATTS_dom"/>
</dbReference>
<dbReference type="AlphaFoldDB" id="A0A367IL62"/>
<feature type="compositionally biased region" description="Basic residues" evidence="7">
    <location>
        <begin position="307"/>
        <end position="325"/>
    </location>
</feature>
<dbReference type="PANTHER" id="PTHR11834">
    <property type="entry name" value="TRANSCRIPTIONAL ENHANCER FACTOR TEF RELATED"/>
    <property type="match status" value="1"/>
</dbReference>
<comment type="subcellular location">
    <subcellularLocation>
        <location evidence="1">Nucleus</location>
    </subcellularLocation>
</comment>
<dbReference type="OrthoDB" id="10006572at2759"/>
<dbReference type="STRING" id="4846.A0A367IL62"/>
<sequence length="365" mass="41379">MLACAQDILFTSDSNQNTIDTSFLENQQKESKRPKMKHSSTMQHLQHIKHEQTSNKHKEEQQVWPQDVESAFIEALETIPKLGRRKILVNGKPCGRNELISDFIFRKTQKIRTRKQVSSHIQVLKNTRKNDPHFMRLLTDSVDVDEGFAMIQQPVRPHQRKPKISSSNSRRNQLDTQKAKASRSNQISSDDSSDDSSPSPADFVFDMMYQDQQNTLPSMLDLKDPFFEPFFNSLEPSGDSTENNSALFDNNGLNSLFALQDFSALSATDVLQQLFPLTTSDSGPNMIDLLEQKNSISHFLTSQKQQQKQKRAKKSGIRKPKKKNLKSSISYPNLANLSLFQPPTPLANNSFSIDPSALESGPAIW</sequence>
<dbReference type="PRINTS" id="PR00065">
    <property type="entry name" value="TEADOMAIN"/>
</dbReference>
<reference evidence="9 10" key="1">
    <citation type="journal article" date="2018" name="G3 (Bethesda)">
        <title>Phylogenetic and Phylogenomic Definition of Rhizopus Species.</title>
        <authorList>
            <person name="Gryganskyi A.P."/>
            <person name="Golan J."/>
            <person name="Dolatabadi S."/>
            <person name="Mondo S."/>
            <person name="Robb S."/>
            <person name="Idnurm A."/>
            <person name="Muszewska A."/>
            <person name="Steczkiewicz K."/>
            <person name="Masonjones S."/>
            <person name="Liao H.L."/>
            <person name="Gajdeczka M.T."/>
            <person name="Anike F."/>
            <person name="Vuek A."/>
            <person name="Anishchenko I.M."/>
            <person name="Voigt K."/>
            <person name="de Hoog G.S."/>
            <person name="Smith M.E."/>
            <person name="Heitman J."/>
            <person name="Vilgalys R."/>
            <person name="Stajich J.E."/>
        </authorList>
    </citation>
    <scope>NUCLEOTIDE SEQUENCE [LARGE SCALE GENOMIC DNA]</scope>
    <source>
        <strain evidence="9 10">LSU 92-RS-03</strain>
    </source>
</reference>
<gene>
    <name evidence="9" type="ORF">CU098_002013</name>
</gene>
<dbReference type="PROSITE" id="PS51088">
    <property type="entry name" value="TEA_2"/>
    <property type="match status" value="1"/>
</dbReference>
<organism evidence="9 10">
    <name type="scientific">Rhizopus stolonifer</name>
    <name type="common">Rhizopus nigricans</name>
    <dbReference type="NCBI Taxonomy" id="4846"/>
    <lineage>
        <taxon>Eukaryota</taxon>
        <taxon>Fungi</taxon>
        <taxon>Fungi incertae sedis</taxon>
        <taxon>Mucoromycota</taxon>
        <taxon>Mucoromycotina</taxon>
        <taxon>Mucoromycetes</taxon>
        <taxon>Mucorales</taxon>
        <taxon>Mucorineae</taxon>
        <taxon>Rhizopodaceae</taxon>
        <taxon>Rhizopus</taxon>
    </lineage>
</organism>
<dbReference type="PANTHER" id="PTHR11834:SF0">
    <property type="entry name" value="PROTEIN SCALLOPED"/>
    <property type="match status" value="1"/>
</dbReference>
<evidence type="ECO:0000259" key="8">
    <source>
        <dbReference type="PROSITE" id="PS51088"/>
    </source>
</evidence>
<evidence type="ECO:0000256" key="1">
    <source>
        <dbReference type="ARBA" id="ARBA00004123"/>
    </source>
</evidence>
<protein>
    <recommendedName>
        <fullName evidence="8">TEA domain-containing protein</fullName>
    </recommendedName>
</protein>
<evidence type="ECO:0000313" key="10">
    <source>
        <dbReference type="Proteomes" id="UP000253551"/>
    </source>
</evidence>
<evidence type="ECO:0000313" key="9">
    <source>
        <dbReference type="EMBL" id="RCH78415.1"/>
    </source>
</evidence>
<keyword evidence="10" id="KW-1185">Reference proteome</keyword>
<evidence type="ECO:0000256" key="2">
    <source>
        <dbReference type="ARBA" id="ARBA00008421"/>
    </source>
</evidence>
<keyword evidence="3" id="KW-0805">Transcription regulation</keyword>
<proteinExistence type="inferred from homology"/>
<dbReference type="Pfam" id="PF01285">
    <property type="entry name" value="TEA"/>
    <property type="match status" value="1"/>
</dbReference>
<dbReference type="GO" id="GO:0000978">
    <property type="term" value="F:RNA polymerase II cis-regulatory region sequence-specific DNA binding"/>
    <property type="evidence" value="ECO:0007669"/>
    <property type="project" value="TreeGrafter"/>
</dbReference>
<keyword evidence="4" id="KW-0804">Transcription</keyword>
<dbReference type="EMBL" id="PJQM01007263">
    <property type="protein sequence ID" value="RCH78415.1"/>
    <property type="molecule type" value="Genomic_DNA"/>
</dbReference>
<feature type="region of interest" description="Disordered" evidence="7">
    <location>
        <begin position="25"/>
        <end position="61"/>
    </location>
</feature>
<feature type="non-terminal residue" evidence="9">
    <location>
        <position position="365"/>
    </location>
</feature>
<feature type="compositionally biased region" description="Polar residues" evidence="7">
    <location>
        <begin position="164"/>
        <end position="176"/>
    </location>
</feature>
<evidence type="ECO:0000256" key="7">
    <source>
        <dbReference type="SAM" id="MobiDB-lite"/>
    </source>
</evidence>
<dbReference type="GO" id="GO:0000981">
    <property type="term" value="F:DNA-binding transcription factor activity, RNA polymerase II-specific"/>
    <property type="evidence" value="ECO:0007669"/>
    <property type="project" value="TreeGrafter"/>
</dbReference>
<dbReference type="InterPro" id="IPR038096">
    <property type="entry name" value="TEA/ATTS_sf"/>
</dbReference>
<feature type="compositionally biased region" description="Basic and acidic residues" evidence="7">
    <location>
        <begin position="48"/>
        <end position="61"/>
    </location>
</feature>
<evidence type="ECO:0000256" key="5">
    <source>
        <dbReference type="ARBA" id="ARBA00023242"/>
    </source>
</evidence>
<name>A0A367IL62_RHIST</name>
<keyword evidence="5" id="KW-0539">Nucleus</keyword>
<feature type="DNA-binding region" description="TEA" evidence="6">
    <location>
        <begin position="57"/>
        <end position="131"/>
    </location>
</feature>
<dbReference type="InterPro" id="IPR050937">
    <property type="entry name" value="TEC1_TEAD_TF"/>
</dbReference>
<dbReference type="GO" id="GO:0005667">
    <property type="term" value="C:transcription regulator complex"/>
    <property type="evidence" value="ECO:0007669"/>
    <property type="project" value="TreeGrafter"/>
</dbReference>
<evidence type="ECO:0000256" key="6">
    <source>
        <dbReference type="PROSITE-ProRule" id="PRU00505"/>
    </source>
</evidence>
<evidence type="ECO:0000256" key="3">
    <source>
        <dbReference type="ARBA" id="ARBA00023015"/>
    </source>
</evidence>
<dbReference type="Gene3D" id="6.10.20.40">
    <property type="entry name" value="TEA/ATTS domain"/>
    <property type="match status" value="1"/>
</dbReference>
<dbReference type="Proteomes" id="UP000253551">
    <property type="component" value="Unassembled WGS sequence"/>
</dbReference>
<comment type="similarity">
    <text evidence="2">Belongs to the TEC1 family.</text>
</comment>
<accession>A0A367IL62</accession>
<feature type="domain" description="TEA" evidence="8">
    <location>
        <begin position="57"/>
        <end position="131"/>
    </location>
</feature>
<feature type="region of interest" description="Disordered" evidence="7">
    <location>
        <begin position="151"/>
        <end position="203"/>
    </location>
</feature>
<dbReference type="GO" id="GO:0005634">
    <property type="term" value="C:nucleus"/>
    <property type="evidence" value="ECO:0007669"/>
    <property type="project" value="UniProtKB-SubCell"/>
</dbReference>
<evidence type="ECO:0000256" key="4">
    <source>
        <dbReference type="ARBA" id="ARBA00023163"/>
    </source>
</evidence>
<dbReference type="SMART" id="SM00426">
    <property type="entry name" value="TEA"/>
    <property type="match status" value="1"/>
</dbReference>
<comment type="caution">
    <text evidence="9">The sequence shown here is derived from an EMBL/GenBank/DDBJ whole genome shotgun (WGS) entry which is preliminary data.</text>
</comment>
<feature type="region of interest" description="Disordered" evidence="7">
    <location>
        <begin position="299"/>
        <end position="325"/>
    </location>
</feature>